<sequence>MISDKAYIWIFLPGQTEPVVCGVVAWDGSEYVFRYGKSYLARANAIPLSIPGRPLGELTGDPYVLDNELSGALRDASPDAWGRRIIQREIGKALNPAGQPDNAIDSEPGEIDYLLGAGADRIGALDTSERPDVYLPRVKQASPLADAQKAAGQMERGEALNDDLDAALNHGTSIGGARPKVLFRQGKEYWVAKFSSSRDTINMIAAEHGAMRLAAEAGLRVAPTQVLDISGKGVLLVRRFDRAIHASGTLTRRHMLSAMTLMNLDEYAVRAGEASYLTLADVLRKYARDFQRDGRELFRRMVFNILIGNIDDHARNHACFWDGQALELTPAYDVCPQPRLGYSADLAMIVGSLGRAATLNNAISQAERFGLANDEAAECIDALTQTVATRWENTFSAAGLAAGDIEYLAKATLMSPSILD</sequence>
<dbReference type="eggNOG" id="COG3550">
    <property type="taxonomic scope" value="Bacteria"/>
</dbReference>
<dbReference type="STRING" id="1177179.A11A3_16787"/>
<comment type="similarity">
    <text evidence="1">Belongs to the HipA Ser/Thr kinase family.</text>
</comment>
<evidence type="ECO:0000256" key="1">
    <source>
        <dbReference type="ARBA" id="ARBA00010164"/>
    </source>
</evidence>
<organism evidence="5 6">
    <name type="scientific">Alcanivorax hongdengensis A-11-3</name>
    <dbReference type="NCBI Taxonomy" id="1177179"/>
    <lineage>
        <taxon>Bacteria</taxon>
        <taxon>Pseudomonadati</taxon>
        <taxon>Pseudomonadota</taxon>
        <taxon>Gammaproteobacteria</taxon>
        <taxon>Oceanospirillales</taxon>
        <taxon>Alcanivoracaceae</taxon>
        <taxon>Alcanivorax</taxon>
    </lineage>
</organism>
<accession>L0W7E7</accession>
<comment type="caution">
    <text evidence="5">The sequence shown here is derived from an EMBL/GenBank/DDBJ whole genome shotgun (WGS) entry which is preliminary data.</text>
</comment>
<dbReference type="AlphaFoldDB" id="L0W7E7"/>
<dbReference type="EMBL" id="AMRJ01000051">
    <property type="protein sequence ID" value="EKF72816.1"/>
    <property type="molecule type" value="Genomic_DNA"/>
</dbReference>
<evidence type="ECO:0000313" key="5">
    <source>
        <dbReference type="EMBL" id="EKF72816.1"/>
    </source>
</evidence>
<protein>
    <recommendedName>
        <fullName evidence="4">HipA-like C-terminal domain-containing protein</fullName>
    </recommendedName>
</protein>
<keyword evidence="3" id="KW-0418">Kinase</keyword>
<dbReference type="Pfam" id="PF07804">
    <property type="entry name" value="HipA_C"/>
    <property type="match status" value="1"/>
</dbReference>
<dbReference type="GO" id="GO:0004674">
    <property type="term" value="F:protein serine/threonine kinase activity"/>
    <property type="evidence" value="ECO:0007669"/>
    <property type="project" value="TreeGrafter"/>
</dbReference>
<dbReference type="RefSeq" id="WP_008930522.1">
    <property type="nucleotide sequence ID" value="NZ_AMRJ01000051.1"/>
</dbReference>
<dbReference type="Proteomes" id="UP000010164">
    <property type="component" value="Unassembled WGS sequence"/>
</dbReference>
<keyword evidence="6" id="KW-1185">Reference proteome</keyword>
<evidence type="ECO:0000256" key="3">
    <source>
        <dbReference type="ARBA" id="ARBA00022777"/>
    </source>
</evidence>
<reference evidence="5 6" key="1">
    <citation type="journal article" date="2012" name="J. Bacteriol.">
        <title>Genome Sequence of the Alkane-Degrading Bacterium Alcanivorax hongdengensis Type Strain A-11-3.</title>
        <authorList>
            <person name="Lai Q."/>
            <person name="Shao Z."/>
        </authorList>
    </citation>
    <scope>NUCLEOTIDE SEQUENCE [LARGE SCALE GENOMIC DNA]</scope>
    <source>
        <strain evidence="5 6">A-11-3</strain>
    </source>
</reference>
<dbReference type="PANTHER" id="PTHR37419:SF8">
    <property type="entry name" value="TOXIN YJJJ"/>
    <property type="match status" value="1"/>
</dbReference>
<gene>
    <name evidence="5" type="ORF">A11A3_16787</name>
</gene>
<keyword evidence="2" id="KW-0808">Transferase</keyword>
<name>L0W7E7_9GAMM</name>
<evidence type="ECO:0000259" key="4">
    <source>
        <dbReference type="Pfam" id="PF07804"/>
    </source>
</evidence>
<dbReference type="GO" id="GO:0005829">
    <property type="term" value="C:cytosol"/>
    <property type="evidence" value="ECO:0007669"/>
    <property type="project" value="TreeGrafter"/>
</dbReference>
<dbReference type="PANTHER" id="PTHR37419">
    <property type="entry name" value="SERINE/THREONINE-PROTEIN KINASE TOXIN HIPA"/>
    <property type="match status" value="1"/>
</dbReference>
<evidence type="ECO:0000313" key="6">
    <source>
        <dbReference type="Proteomes" id="UP000010164"/>
    </source>
</evidence>
<dbReference type="OrthoDB" id="9805913at2"/>
<dbReference type="PATRIC" id="fig|1177179.3.peg.3299"/>
<feature type="domain" description="HipA-like C-terminal" evidence="4">
    <location>
        <begin position="172"/>
        <end position="391"/>
    </location>
</feature>
<proteinExistence type="inferred from homology"/>
<dbReference type="InterPro" id="IPR052028">
    <property type="entry name" value="HipA_Ser/Thr_kinase"/>
</dbReference>
<evidence type="ECO:0000256" key="2">
    <source>
        <dbReference type="ARBA" id="ARBA00022679"/>
    </source>
</evidence>
<dbReference type="InterPro" id="IPR012893">
    <property type="entry name" value="HipA-like_C"/>
</dbReference>